<evidence type="ECO:0000256" key="1">
    <source>
        <dbReference type="SAM" id="MobiDB-lite"/>
    </source>
</evidence>
<dbReference type="Proteomes" id="UP000507470">
    <property type="component" value="Unassembled WGS sequence"/>
</dbReference>
<keyword evidence="3" id="KW-1185">Reference proteome</keyword>
<organism evidence="2 3">
    <name type="scientific">Mytilus coruscus</name>
    <name type="common">Sea mussel</name>
    <dbReference type="NCBI Taxonomy" id="42192"/>
    <lineage>
        <taxon>Eukaryota</taxon>
        <taxon>Metazoa</taxon>
        <taxon>Spiralia</taxon>
        <taxon>Lophotrochozoa</taxon>
        <taxon>Mollusca</taxon>
        <taxon>Bivalvia</taxon>
        <taxon>Autobranchia</taxon>
        <taxon>Pteriomorphia</taxon>
        <taxon>Mytilida</taxon>
        <taxon>Mytiloidea</taxon>
        <taxon>Mytilidae</taxon>
        <taxon>Mytilinae</taxon>
        <taxon>Mytilus</taxon>
    </lineage>
</organism>
<gene>
    <name evidence="2" type="ORF">MCOR_28157</name>
</gene>
<dbReference type="AlphaFoldDB" id="A0A6J8CED6"/>
<proteinExistence type="predicted"/>
<accession>A0A6J8CED6</accession>
<reference evidence="2 3" key="1">
    <citation type="submission" date="2020-06" db="EMBL/GenBank/DDBJ databases">
        <authorList>
            <person name="Li R."/>
            <person name="Bekaert M."/>
        </authorList>
    </citation>
    <scope>NUCLEOTIDE SEQUENCE [LARGE SCALE GENOMIC DNA]</scope>
    <source>
        <strain evidence="3">wild</strain>
    </source>
</reference>
<evidence type="ECO:0000313" key="3">
    <source>
        <dbReference type="Proteomes" id="UP000507470"/>
    </source>
</evidence>
<protein>
    <submittedName>
        <fullName evidence="2">Uncharacterized protein</fullName>
    </submittedName>
</protein>
<dbReference type="EMBL" id="CACVKT020005120">
    <property type="protein sequence ID" value="CAC5393287.1"/>
    <property type="molecule type" value="Genomic_DNA"/>
</dbReference>
<evidence type="ECO:0000313" key="2">
    <source>
        <dbReference type="EMBL" id="CAC5393287.1"/>
    </source>
</evidence>
<dbReference type="OrthoDB" id="6075221at2759"/>
<sequence length="224" mass="25015">MVAYRIKRNRLEAWIRVLGILYYEHFGKKAELYQVDWYDDPHQWEGEGNKAICIDLTIDKQLLYKITLFISTGVLQAQGLSKDLFMTRDIPTLIALVNSVCAHNHTSVNTDIDSTCKSSDNTVSSMNSTEESTSVKSVINSNASSTDNKLTDSNNNTQTHIQFYVPTYNITDTTMATQAKISIGYDDLNRPQSSFVEALAGITKSQPALIVQAERSFSDLNSAL</sequence>
<feature type="region of interest" description="Disordered" evidence="1">
    <location>
        <begin position="121"/>
        <end position="154"/>
    </location>
</feature>
<name>A0A6J8CED6_MYTCO</name>